<comment type="caution">
    <text evidence="1">The sequence shown here is derived from an EMBL/GenBank/DDBJ whole genome shotgun (WGS) entry which is preliminary data.</text>
</comment>
<dbReference type="SUPFAM" id="SSF51182">
    <property type="entry name" value="RmlC-like cupins"/>
    <property type="match status" value="1"/>
</dbReference>
<proteinExistence type="predicted"/>
<organism evidence="1 2">
    <name type="scientific">Acidithiobacillus caldus</name>
    <dbReference type="NCBI Taxonomy" id="33059"/>
    <lineage>
        <taxon>Bacteria</taxon>
        <taxon>Pseudomonadati</taxon>
        <taxon>Pseudomonadota</taxon>
        <taxon>Acidithiobacillia</taxon>
        <taxon>Acidithiobacillales</taxon>
        <taxon>Acidithiobacillaceae</taxon>
        <taxon>Acidithiobacillus</taxon>
    </lineage>
</organism>
<reference evidence="1 2" key="1">
    <citation type="submission" date="2016-06" db="EMBL/GenBank/DDBJ databases">
        <title>Gene turnover analysis identifies the evolutionary adaptation of the extremophile Acidithiobacillus caldus.</title>
        <authorList>
            <person name="Zhang X."/>
        </authorList>
    </citation>
    <scope>NUCLEOTIDE SEQUENCE [LARGE SCALE GENOMIC DNA]</scope>
    <source>
        <strain evidence="1 2">S1</strain>
    </source>
</reference>
<name>A0A1E7YYY4_9PROT</name>
<dbReference type="EMBL" id="LZYH01000343">
    <property type="protein sequence ID" value="OFC61722.1"/>
    <property type="molecule type" value="Genomic_DNA"/>
</dbReference>
<dbReference type="Proteomes" id="UP000175707">
    <property type="component" value="Unassembled WGS sequence"/>
</dbReference>
<evidence type="ECO:0008006" key="3">
    <source>
        <dbReference type="Google" id="ProtNLM"/>
    </source>
</evidence>
<dbReference type="InterPro" id="IPR011051">
    <property type="entry name" value="RmlC_Cupin_sf"/>
</dbReference>
<protein>
    <recommendedName>
        <fullName evidence="3">Cysteine dioxygenase</fullName>
    </recommendedName>
</protein>
<evidence type="ECO:0000313" key="1">
    <source>
        <dbReference type="EMBL" id="OFC61722.1"/>
    </source>
</evidence>
<accession>A0A1E7YYY4</accession>
<gene>
    <name evidence="1" type="ORF">BAE30_04190</name>
</gene>
<evidence type="ECO:0000313" key="2">
    <source>
        <dbReference type="Proteomes" id="UP000175707"/>
    </source>
</evidence>
<sequence length="161" mass="18903">MSISKKSEVRQAWWQKILERRDPDQIIGGSENPYLLRWYLIPKNRLFNIYLHRFLRSDDDRALHDHPWWNCSIVLTGEYTEHSIADGGVHRRRIRRAGSWTLRRATAAHRIELHAGPCVSLFLTGAKIREWGFHCPEKGWVHWRTFCDPEDSGKPGKGCDT</sequence>
<dbReference type="AlphaFoldDB" id="A0A1E7YYY4"/>